<dbReference type="Pfam" id="PF24969">
    <property type="entry name" value="LRR_15"/>
    <property type="match status" value="1"/>
</dbReference>
<evidence type="ECO:0000313" key="2">
    <source>
        <dbReference type="EMBL" id="KAE8353013.1"/>
    </source>
</evidence>
<dbReference type="InterPro" id="IPR056867">
    <property type="entry name" value="LRR_15"/>
</dbReference>
<evidence type="ECO:0000313" key="3">
    <source>
        <dbReference type="Proteomes" id="UP000327118"/>
    </source>
</evidence>
<reference evidence="3" key="1">
    <citation type="submission" date="2019-04" db="EMBL/GenBank/DDBJ databases">
        <title>Friends and foes A comparative genomics studyof 23 Aspergillus species from section Flavi.</title>
        <authorList>
            <consortium name="DOE Joint Genome Institute"/>
            <person name="Kjaerbolling I."/>
            <person name="Vesth T."/>
            <person name="Frisvad J.C."/>
            <person name="Nybo J.L."/>
            <person name="Theobald S."/>
            <person name="Kildgaard S."/>
            <person name="Isbrandt T."/>
            <person name="Kuo A."/>
            <person name="Sato A."/>
            <person name="Lyhne E.K."/>
            <person name="Kogle M.E."/>
            <person name="Wiebenga A."/>
            <person name="Kun R.S."/>
            <person name="Lubbers R.J."/>
            <person name="Makela M.R."/>
            <person name="Barry K."/>
            <person name="Chovatia M."/>
            <person name="Clum A."/>
            <person name="Daum C."/>
            <person name="Haridas S."/>
            <person name="He G."/>
            <person name="LaButti K."/>
            <person name="Lipzen A."/>
            <person name="Mondo S."/>
            <person name="Riley R."/>
            <person name="Salamov A."/>
            <person name="Simmons B.A."/>
            <person name="Magnuson J.K."/>
            <person name="Henrissat B."/>
            <person name="Mortensen U.H."/>
            <person name="Larsen T.O."/>
            <person name="Devries R.P."/>
            <person name="Grigoriev I.V."/>
            <person name="Machida M."/>
            <person name="Baker S.E."/>
            <person name="Andersen M.R."/>
        </authorList>
    </citation>
    <scope>NUCLEOTIDE SEQUENCE [LARGE SCALE GENOMIC DNA]</scope>
    <source>
        <strain evidence="3">CBS 553.77</strain>
    </source>
</reference>
<dbReference type="OrthoDB" id="2520703at2759"/>
<gene>
    <name evidence="2" type="ORF">BDV28DRAFT_134088</name>
</gene>
<accession>A0A5N6Z761</accession>
<protein>
    <recommendedName>
        <fullName evidence="1">Leucine-rich repeat domain-containing protein</fullName>
    </recommendedName>
</protein>
<organism evidence="2 3">
    <name type="scientific">Aspergillus coremiiformis</name>
    <dbReference type="NCBI Taxonomy" id="138285"/>
    <lineage>
        <taxon>Eukaryota</taxon>
        <taxon>Fungi</taxon>
        <taxon>Dikarya</taxon>
        <taxon>Ascomycota</taxon>
        <taxon>Pezizomycotina</taxon>
        <taxon>Eurotiomycetes</taxon>
        <taxon>Eurotiomycetidae</taxon>
        <taxon>Eurotiales</taxon>
        <taxon>Aspergillaceae</taxon>
        <taxon>Aspergillus</taxon>
        <taxon>Aspergillus subgen. Circumdati</taxon>
    </lineage>
</organism>
<keyword evidence="3" id="KW-1185">Reference proteome</keyword>
<evidence type="ECO:0000259" key="1">
    <source>
        <dbReference type="Pfam" id="PF24969"/>
    </source>
</evidence>
<name>A0A5N6Z761_9EURO</name>
<dbReference type="EMBL" id="ML739111">
    <property type="protein sequence ID" value="KAE8353013.1"/>
    <property type="molecule type" value="Genomic_DNA"/>
</dbReference>
<proteinExistence type="predicted"/>
<feature type="domain" description="Leucine-rich repeat" evidence="1">
    <location>
        <begin position="38"/>
        <end position="257"/>
    </location>
</feature>
<sequence>MMSDILCRAARRQRPFHQTPPYPYLREVLVDVQWGDGSIDSDFLTPLFYFPAVRKIHGGRICESYPDHPNNMILDISHSSRPVREFTVEPVYVCRGMLDWLAASTELEHIGLVLSVHPHDDPSQLSDDEMFEAPEFRHALVPFTRTLKTLRLETFYDLDDDWSIIADDAGPLGSLKEFAVLENLRIRYLLLIQPSTLNSIHGMKRPLVDILPSSLKILEVVEIKKDHFADLLLEFSQLVQYRAFFPQLERVTLYVERSFQIEDLQDSLRHEYKATGIEFEVKEMLCLSGITSSVASSVASGVASGV</sequence>
<dbReference type="AlphaFoldDB" id="A0A5N6Z761"/>
<dbReference type="Proteomes" id="UP000327118">
    <property type="component" value="Unassembled WGS sequence"/>
</dbReference>